<dbReference type="GO" id="GO:0016020">
    <property type="term" value="C:membrane"/>
    <property type="evidence" value="ECO:0007669"/>
    <property type="project" value="InterPro"/>
</dbReference>
<keyword evidence="1" id="KW-0807">Transducer</keyword>
<name>A0A3B0RY78_9ZZZZ</name>
<dbReference type="InterPro" id="IPR004089">
    <property type="entry name" value="MCPsignal_dom"/>
</dbReference>
<dbReference type="Pfam" id="PF13682">
    <property type="entry name" value="CZB"/>
    <property type="match status" value="1"/>
</dbReference>
<dbReference type="PRINTS" id="PR00260">
    <property type="entry name" value="CHEMTRNSDUCR"/>
</dbReference>
<feature type="domain" description="Methyl-accepting transducer" evidence="3">
    <location>
        <begin position="53"/>
        <end position="289"/>
    </location>
</feature>
<organism evidence="4">
    <name type="scientific">hydrothermal vent metagenome</name>
    <dbReference type="NCBI Taxonomy" id="652676"/>
    <lineage>
        <taxon>unclassified sequences</taxon>
        <taxon>metagenomes</taxon>
        <taxon>ecological metagenomes</taxon>
    </lineage>
</organism>
<dbReference type="CDD" id="cd11386">
    <property type="entry name" value="MCP_signal"/>
    <property type="match status" value="1"/>
</dbReference>
<dbReference type="PANTHER" id="PTHR32089">
    <property type="entry name" value="METHYL-ACCEPTING CHEMOTAXIS PROTEIN MCPB"/>
    <property type="match status" value="1"/>
</dbReference>
<dbReference type="InterPro" id="IPR004090">
    <property type="entry name" value="Chemotax_Me-accpt_rcpt"/>
</dbReference>
<dbReference type="Gene3D" id="1.20.120.30">
    <property type="entry name" value="Aspartate receptor, ligand-binding domain"/>
    <property type="match status" value="1"/>
</dbReference>
<evidence type="ECO:0000256" key="2">
    <source>
        <dbReference type="ARBA" id="ARBA00029447"/>
    </source>
</evidence>
<dbReference type="SUPFAM" id="SSF58104">
    <property type="entry name" value="Methyl-accepting chemotaxis protein (MCP) signaling domain"/>
    <property type="match status" value="1"/>
</dbReference>
<proteinExistence type="inferred from homology"/>
<dbReference type="PANTHER" id="PTHR32089:SF112">
    <property type="entry name" value="LYSOZYME-LIKE PROTEIN-RELATED"/>
    <property type="match status" value="1"/>
</dbReference>
<dbReference type="EMBL" id="UOED01000131">
    <property type="protein sequence ID" value="VAV98834.1"/>
    <property type="molecule type" value="Genomic_DNA"/>
</dbReference>
<dbReference type="Gene3D" id="1.10.287.950">
    <property type="entry name" value="Methyl-accepting chemotaxis protein"/>
    <property type="match status" value="1"/>
</dbReference>
<reference evidence="4" key="1">
    <citation type="submission" date="2018-06" db="EMBL/GenBank/DDBJ databases">
        <authorList>
            <person name="Zhirakovskaya E."/>
        </authorList>
    </citation>
    <scope>NUCLEOTIDE SEQUENCE</scope>
</reference>
<gene>
    <name evidence="4" type="ORF">MNBD_ALPHA02-2241</name>
</gene>
<dbReference type="AlphaFoldDB" id="A0A3B0RY78"/>
<evidence type="ECO:0000313" key="4">
    <source>
        <dbReference type="EMBL" id="VAV98834.1"/>
    </source>
</evidence>
<dbReference type="SMART" id="SM00283">
    <property type="entry name" value="MA"/>
    <property type="match status" value="1"/>
</dbReference>
<evidence type="ECO:0000259" key="3">
    <source>
        <dbReference type="PROSITE" id="PS50111"/>
    </source>
</evidence>
<dbReference type="GO" id="GO:0007165">
    <property type="term" value="P:signal transduction"/>
    <property type="evidence" value="ECO:0007669"/>
    <property type="project" value="UniProtKB-KW"/>
</dbReference>
<sequence length="440" mass="47607">MSYEQQLENIGENLQYLFNGEFQKINEGTCKYTTLIKQISDKNVARVDRNLRRTVDMSITASKSVSGVAEMIRDIREVDNQTQSIAAAVEELAASVGSISESASGATSEIYHVAESAASGLDSARMAQTTMDEIADSVEQSAQKVNNLSAASEEIGKIVKDIEDIAKQTNLLALNATIEAARAGDAGKGFAVVANEVKSLANQTATATENIRNRINNLRTEMSGIITVMHEGSEKVAKGKNVINTSTQEMAGIADQVDIVNNRMQEINGILSQQAEASQEVSSGVITIARMSTTNVEKVNEVIEVLEKTEAPILESVNDMVPRGGKTAIIQAAKSDHMIWMRKLSQMLVGRATLDPAELADHHSCRLGKWYDKQNDPRFTSLPEWQALSGPHHDVHASGIEAARQYAGGNIKGAIEAVKRAENASQDVMEILEIIGQKLA</sequence>
<dbReference type="PROSITE" id="PS50111">
    <property type="entry name" value="CHEMOTAXIS_TRANSDUC_2"/>
    <property type="match status" value="1"/>
</dbReference>
<protein>
    <submittedName>
        <fullName evidence="4">PUTATIVE MCP-DOMAIN SIGNAL TRANSDUCTION PROTEIN</fullName>
    </submittedName>
</protein>
<dbReference type="InterPro" id="IPR025991">
    <property type="entry name" value="Chemoreceptor_zinc-bind_dom"/>
</dbReference>
<evidence type="ECO:0000256" key="1">
    <source>
        <dbReference type="ARBA" id="ARBA00023224"/>
    </source>
</evidence>
<dbReference type="GO" id="GO:0004888">
    <property type="term" value="F:transmembrane signaling receptor activity"/>
    <property type="evidence" value="ECO:0007669"/>
    <property type="project" value="InterPro"/>
</dbReference>
<dbReference type="GO" id="GO:0006935">
    <property type="term" value="P:chemotaxis"/>
    <property type="evidence" value="ECO:0007669"/>
    <property type="project" value="InterPro"/>
</dbReference>
<comment type="similarity">
    <text evidence="2">Belongs to the methyl-accepting chemotaxis (MCP) protein family.</text>
</comment>
<dbReference type="Pfam" id="PF00015">
    <property type="entry name" value="MCPsignal"/>
    <property type="match status" value="1"/>
</dbReference>
<accession>A0A3B0RY78</accession>